<dbReference type="Pfam" id="PF15068">
    <property type="entry name" value="FAM101"/>
    <property type="match status" value="1"/>
</dbReference>
<accession>A0A8D2L2Z7</accession>
<dbReference type="AlphaFoldDB" id="A0A8D2L2Z7"/>
<dbReference type="GO" id="GO:0048705">
    <property type="term" value="P:skeletal system morphogenesis"/>
    <property type="evidence" value="ECO:0007669"/>
    <property type="project" value="TreeGrafter"/>
</dbReference>
<comment type="subcellular location">
    <subcellularLocation>
        <location evidence="1">Cytoplasm</location>
        <location evidence="1">Cytoskeleton</location>
    </subcellularLocation>
</comment>
<proteinExistence type="inferred from homology"/>
<evidence type="ECO:0000256" key="3">
    <source>
        <dbReference type="ARBA" id="ARBA00011189"/>
    </source>
</evidence>
<name>A0A8D2L2Z7_VARKO</name>
<organism evidence="6 7">
    <name type="scientific">Varanus komodoensis</name>
    <name type="common">Komodo dragon</name>
    <dbReference type="NCBI Taxonomy" id="61221"/>
    <lineage>
        <taxon>Eukaryota</taxon>
        <taxon>Metazoa</taxon>
        <taxon>Chordata</taxon>
        <taxon>Craniata</taxon>
        <taxon>Vertebrata</taxon>
        <taxon>Euteleostomi</taxon>
        <taxon>Lepidosauria</taxon>
        <taxon>Squamata</taxon>
        <taxon>Bifurcata</taxon>
        <taxon>Unidentata</taxon>
        <taxon>Episquamata</taxon>
        <taxon>Toxicofera</taxon>
        <taxon>Anguimorpha</taxon>
        <taxon>Paleoanguimorpha</taxon>
        <taxon>Varanoidea</taxon>
        <taxon>Varanidae</taxon>
        <taxon>Varanus</taxon>
    </lineage>
</organism>
<dbReference type="PANTHER" id="PTHR31848:SF2">
    <property type="entry name" value="REFILIN-B"/>
    <property type="match status" value="1"/>
</dbReference>
<dbReference type="GO" id="GO:0032432">
    <property type="term" value="C:actin filament bundle"/>
    <property type="evidence" value="ECO:0007669"/>
    <property type="project" value="TreeGrafter"/>
</dbReference>
<evidence type="ECO:0000256" key="4">
    <source>
        <dbReference type="ARBA" id="ARBA00022490"/>
    </source>
</evidence>
<dbReference type="Proteomes" id="UP000694545">
    <property type="component" value="Unplaced"/>
</dbReference>
<evidence type="ECO:0000256" key="1">
    <source>
        <dbReference type="ARBA" id="ARBA00004245"/>
    </source>
</evidence>
<evidence type="ECO:0000313" key="6">
    <source>
        <dbReference type="Ensembl" id="ENSVKKP00000016218.1"/>
    </source>
</evidence>
<sequence length="126" mass="14373">WSRGHPESSNQICGPEVKYDSEKHFINNIYMPMGLGMSSCSQTVVCVPSSTWRNYKAEVRFRPRNKAQSFTSTTIIYPKHTKTVYTTTLDYNGRKSTQSLHLSLVCRDANPLRRKALPLSSLNFLV</sequence>
<dbReference type="PANTHER" id="PTHR31848">
    <property type="match status" value="1"/>
</dbReference>
<reference evidence="6" key="2">
    <citation type="submission" date="2025-09" db="UniProtKB">
        <authorList>
            <consortium name="Ensembl"/>
        </authorList>
    </citation>
    <scope>IDENTIFICATION</scope>
</reference>
<evidence type="ECO:0000313" key="7">
    <source>
        <dbReference type="Proteomes" id="UP000694545"/>
    </source>
</evidence>
<keyword evidence="4" id="KW-0963">Cytoplasm</keyword>
<dbReference type="InterPro" id="IPR028215">
    <property type="entry name" value="Refilin"/>
</dbReference>
<comment type="similarity">
    <text evidence="2">Belongs to the Refilin family.</text>
</comment>
<keyword evidence="7" id="KW-1185">Reference proteome</keyword>
<dbReference type="GO" id="GO:1900158">
    <property type="term" value="P:negative regulation of bone mineralization involved in bone maturation"/>
    <property type="evidence" value="ECO:0007669"/>
    <property type="project" value="TreeGrafter"/>
</dbReference>
<dbReference type="GO" id="GO:0031005">
    <property type="term" value="F:filamin binding"/>
    <property type="evidence" value="ECO:0007669"/>
    <property type="project" value="InterPro"/>
</dbReference>
<comment type="subunit">
    <text evidence="3">Interacts with FLNA and FLNB.</text>
</comment>
<dbReference type="OMA" id="SCIPRET"/>
<dbReference type="Ensembl" id="ENSVKKT00000016604.1">
    <property type="protein sequence ID" value="ENSVKKP00000016218.1"/>
    <property type="gene ID" value="ENSVKKG00000011042.1"/>
</dbReference>
<dbReference type="GO" id="GO:0061572">
    <property type="term" value="P:actin filament bundle organization"/>
    <property type="evidence" value="ECO:0007669"/>
    <property type="project" value="InterPro"/>
</dbReference>
<keyword evidence="5" id="KW-0206">Cytoskeleton</keyword>
<reference evidence="6" key="1">
    <citation type="submission" date="2025-08" db="UniProtKB">
        <authorList>
            <consortium name="Ensembl"/>
        </authorList>
    </citation>
    <scope>IDENTIFICATION</scope>
</reference>
<evidence type="ECO:0000256" key="2">
    <source>
        <dbReference type="ARBA" id="ARBA00009886"/>
    </source>
</evidence>
<evidence type="ECO:0000256" key="5">
    <source>
        <dbReference type="ARBA" id="ARBA00023212"/>
    </source>
</evidence>
<protein>
    <submittedName>
        <fullName evidence="6">Refilin B</fullName>
    </submittedName>
</protein>
<dbReference type="GO" id="GO:0061182">
    <property type="term" value="P:negative regulation of chondrocyte development"/>
    <property type="evidence" value="ECO:0007669"/>
    <property type="project" value="TreeGrafter"/>
</dbReference>